<dbReference type="GO" id="GO:0017038">
    <property type="term" value="P:protein import"/>
    <property type="evidence" value="ECO:0007669"/>
    <property type="project" value="TreeGrafter"/>
</dbReference>
<dbReference type="InterPro" id="IPR050790">
    <property type="entry name" value="ExbB/TolQ_transport"/>
</dbReference>
<dbReference type="Pfam" id="PF01618">
    <property type="entry name" value="MotA_ExbB"/>
    <property type="match status" value="1"/>
</dbReference>
<dbReference type="InterPro" id="IPR002898">
    <property type="entry name" value="MotA_ExbB_proton_chnl"/>
</dbReference>
<evidence type="ECO:0000256" key="5">
    <source>
        <dbReference type="ARBA" id="ARBA00023136"/>
    </source>
</evidence>
<keyword evidence="2" id="KW-1003">Cell membrane</keyword>
<keyword evidence="5 7" id="KW-0472">Membrane</keyword>
<keyword evidence="9" id="KW-0282">Flagellum</keyword>
<dbReference type="OrthoDB" id="4045at2"/>
<organism evidence="9 10">
    <name type="scientific">Halomonas urumqiensis</name>
    <dbReference type="NCBI Taxonomy" id="1684789"/>
    <lineage>
        <taxon>Bacteria</taxon>
        <taxon>Pseudomonadati</taxon>
        <taxon>Pseudomonadota</taxon>
        <taxon>Gammaproteobacteria</taxon>
        <taxon>Oceanospirillales</taxon>
        <taxon>Halomonadaceae</taxon>
        <taxon>Halomonas</taxon>
    </lineage>
</organism>
<dbReference type="EMBL" id="PNRG01000001">
    <property type="protein sequence ID" value="PMR82888.1"/>
    <property type="molecule type" value="Genomic_DNA"/>
</dbReference>
<feature type="transmembrane region" description="Helical" evidence="7">
    <location>
        <begin position="110"/>
        <end position="131"/>
    </location>
</feature>
<feature type="transmembrane region" description="Helical" evidence="7">
    <location>
        <begin position="151"/>
        <end position="169"/>
    </location>
</feature>
<evidence type="ECO:0000259" key="8">
    <source>
        <dbReference type="Pfam" id="PF01618"/>
    </source>
</evidence>
<sequence length="197" mass="21747">MPLWREFSLATSLETGLELGFELGLEPLARLVDAGGIILVVIAGVAALLFSLALERVLFFRITYRRARRALLERWAARADHMSWSALTLREAWARELIARLRRPLPWLKLLVALCPLLGLLGTVTGMIAVFDSLALSDTGQARAMADGVARATLPTLAGMAVAVVGLLFTSRLEQIIRREDQRLHDRLARAVEDSHA</sequence>
<evidence type="ECO:0000256" key="6">
    <source>
        <dbReference type="RuleBase" id="RU004057"/>
    </source>
</evidence>
<evidence type="ECO:0000256" key="4">
    <source>
        <dbReference type="ARBA" id="ARBA00022989"/>
    </source>
</evidence>
<dbReference type="GO" id="GO:0005886">
    <property type="term" value="C:plasma membrane"/>
    <property type="evidence" value="ECO:0007669"/>
    <property type="project" value="UniProtKB-SubCell"/>
</dbReference>
<dbReference type="Proteomes" id="UP000235547">
    <property type="component" value="Unassembled WGS sequence"/>
</dbReference>
<accession>A0A2N7UR24</accession>
<comment type="subcellular location">
    <subcellularLocation>
        <location evidence="1">Cell membrane</location>
        <topology evidence="1">Multi-pass membrane protein</topology>
    </subcellularLocation>
    <subcellularLocation>
        <location evidence="6">Membrane</location>
        <topology evidence="6">Multi-pass membrane protein</topology>
    </subcellularLocation>
</comment>
<evidence type="ECO:0000313" key="10">
    <source>
        <dbReference type="Proteomes" id="UP000235547"/>
    </source>
</evidence>
<comment type="similarity">
    <text evidence="6">Belongs to the exbB/tolQ family.</text>
</comment>
<dbReference type="PANTHER" id="PTHR30625">
    <property type="entry name" value="PROTEIN TOLQ"/>
    <property type="match status" value="1"/>
</dbReference>
<keyword evidence="9" id="KW-0966">Cell projection</keyword>
<gene>
    <name evidence="9" type="ORF">C1H70_01000</name>
</gene>
<evidence type="ECO:0000256" key="1">
    <source>
        <dbReference type="ARBA" id="ARBA00004651"/>
    </source>
</evidence>
<reference evidence="9 10" key="1">
    <citation type="submission" date="2018-01" db="EMBL/GenBank/DDBJ databases">
        <title>Halomonas endophytica sp. nov., isolated from storage liquid in the stems of Populus euphratica.</title>
        <authorList>
            <person name="Chen C."/>
        </authorList>
    </citation>
    <scope>NUCLEOTIDE SEQUENCE [LARGE SCALE GENOMIC DNA]</scope>
    <source>
        <strain evidence="9 10">BZ-SZ-XJ27</strain>
    </source>
</reference>
<evidence type="ECO:0000256" key="3">
    <source>
        <dbReference type="ARBA" id="ARBA00022692"/>
    </source>
</evidence>
<evidence type="ECO:0000256" key="7">
    <source>
        <dbReference type="SAM" id="Phobius"/>
    </source>
</evidence>
<dbReference type="PANTHER" id="PTHR30625:SF18">
    <property type="entry name" value="TONB2 ENERGY TRANSDUCTION SYSTEM INNER MEMBRANE COMPONENT EXBB"/>
    <property type="match status" value="1"/>
</dbReference>
<evidence type="ECO:0000256" key="2">
    <source>
        <dbReference type="ARBA" id="ARBA00022475"/>
    </source>
</evidence>
<keyword evidence="3 7" id="KW-0812">Transmembrane</keyword>
<name>A0A2N7UR24_9GAMM</name>
<keyword evidence="6" id="KW-0813">Transport</keyword>
<keyword evidence="9" id="KW-0969">Cilium</keyword>
<feature type="transmembrane region" description="Helical" evidence="7">
    <location>
        <begin position="37"/>
        <end position="59"/>
    </location>
</feature>
<proteinExistence type="inferred from homology"/>
<dbReference type="AlphaFoldDB" id="A0A2N7UR24"/>
<evidence type="ECO:0000313" key="9">
    <source>
        <dbReference type="EMBL" id="PMR82888.1"/>
    </source>
</evidence>
<keyword evidence="10" id="KW-1185">Reference proteome</keyword>
<protein>
    <submittedName>
        <fullName evidence="9">Flagellar motor protein MotA</fullName>
    </submittedName>
</protein>
<comment type="caution">
    <text evidence="9">The sequence shown here is derived from an EMBL/GenBank/DDBJ whole genome shotgun (WGS) entry which is preliminary data.</text>
</comment>
<keyword evidence="6" id="KW-0653">Protein transport</keyword>
<feature type="domain" description="MotA/TolQ/ExbB proton channel" evidence="8">
    <location>
        <begin position="90"/>
        <end position="184"/>
    </location>
</feature>
<keyword evidence="4 7" id="KW-1133">Transmembrane helix</keyword>